<dbReference type="Pfam" id="PF13194">
    <property type="entry name" value="DUF4010"/>
    <property type="match status" value="1"/>
</dbReference>
<feature type="domain" description="DUF4010" evidence="2">
    <location>
        <begin position="1"/>
        <end position="190"/>
    </location>
</feature>
<name>T0ZLD9_9ZZZZ</name>
<keyword evidence="1" id="KW-1133">Transmembrane helix</keyword>
<feature type="transmembrane region" description="Helical" evidence="1">
    <location>
        <begin position="133"/>
        <end position="152"/>
    </location>
</feature>
<keyword evidence="1" id="KW-0472">Membrane</keyword>
<feature type="transmembrane region" description="Helical" evidence="1">
    <location>
        <begin position="164"/>
        <end position="187"/>
    </location>
</feature>
<proteinExistence type="predicted"/>
<dbReference type="EMBL" id="AUZX01010921">
    <property type="protein sequence ID" value="EQD45292.1"/>
    <property type="molecule type" value="Genomic_DNA"/>
</dbReference>
<feature type="non-terminal residue" evidence="3">
    <location>
        <position position="1"/>
    </location>
</feature>
<reference evidence="3" key="2">
    <citation type="journal article" date="2014" name="ISME J.">
        <title>Microbial stratification in low pH oxic and suboxic macroscopic growths along an acid mine drainage.</title>
        <authorList>
            <person name="Mendez-Garcia C."/>
            <person name="Mesa V."/>
            <person name="Sprenger R.R."/>
            <person name="Richter M."/>
            <person name="Diez M.S."/>
            <person name="Solano J."/>
            <person name="Bargiela R."/>
            <person name="Golyshina O.V."/>
            <person name="Manteca A."/>
            <person name="Ramos J.L."/>
            <person name="Gallego J.R."/>
            <person name="Llorente I."/>
            <person name="Martins Dos Santos V.A."/>
            <person name="Jensen O.N."/>
            <person name="Pelaez A.I."/>
            <person name="Sanchez J."/>
            <person name="Ferrer M."/>
        </authorList>
    </citation>
    <scope>NUCLEOTIDE SEQUENCE</scope>
</reference>
<feature type="transmembrane region" description="Helical" evidence="1">
    <location>
        <begin position="199"/>
        <end position="217"/>
    </location>
</feature>
<evidence type="ECO:0000256" key="1">
    <source>
        <dbReference type="SAM" id="Phobius"/>
    </source>
</evidence>
<feature type="transmembrane region" description="Helical" evidence="1">
    <location>
        <begin position="69"/>
        <end position="85"/>
    </location>
</feature>
<gene>
    <name evidence="3" type="ORF">B1A_14869</name>
</gene>
<accession>T0ZLD9</accession>
<evidence type="ECO:0000313" key="3">
    <source>
        <dbReference type="EMBL" id="EQD45292.1"/>
    </source>
</evidence>
<dbReference type="AlphaFoldDB" id="T0ZLD9"/>
<dbReference type="PANTHER" id="PTHR39084">
    <property type="entry name" value="MEMBRANE PROTEIN-RELATED"/>
    <property type="match status" value="1"/>
</dbReference>
<dbReference type="InterPro" id="IPR025105">
    <property type="entry name" value="DUF4010"/>
</dbReference>
<feature type="transmembrane region" description="Helical" evidence="1">
    <location>
        <begin position="105"/>
        <end position="126"/>
    </location>
</feature>
<feature type="transmembrane region" description="Helical" evidence="1">
    <location>
        <begin position="35"/>
        <end position="57"/>
    </location>
</feature>
<keyword evidence="1" id="KW-0812">Transmembrane</keyword>
<comment type="caution">
    <text evidence="3">The sequence shown here is derived from an EMBL/GenBank/DDBJ whole genome shotgun (WGS) entry which is preliminary data.</text>
</comment>
<reference evidence="3" key="1">
    <citation type="submission" date="2013-08" db="EMBL/GenBank/DDBJ databases">
        <authorList>
            <person name="Mendez C."/>
            <person name="Richter M."/>
            <person name="Ferrer M."/>
            <person name="Sanchez J."/>
        </authorList>
    </citation>
    <scope>NUCLEOTIDE SEQUENCE</scope>
</reference>
<evidence type="ECO:0000259" key="2">
    <source>
        <dbReference type="Pfam" id="PF13194"/>
    </source>
</evidence>
<dbReference type="PANTHER" id="PTHR39084:SF1">
    <property type="entry name" value="DUF4010 DOMAIN-CONTAINING PROTEIN"/>
    <property type="match status" value="1"/>
</dbReference>
<protein>
    <recommendedName>
        <fullName evidence="2">DUF4010 domain-containing protein</fullName>
    </recommendedName>
</protein>
<organism evidence="3">
    <name type="scientific">mine drainage metagenome</name>
    <dbReference type="NCBI Taxonomy" id="410659"/>
    <lineage>
        <taxon>unclassified sequences</taxon>
        <taxon>metagenomes</taxon>
        <taxon>ecological metagenomes</taxon>
    </lineage>
</organism>
<sequence>GALTPSILGGAYSSTATTVALAREQKASQTPRPELTVGIVTATAMMYLRVDVVVALFNRPLAWVLLPRVAVPAAFAAAIAAWQWLRSRSPTRGAPDKLPVSNPLQLSAAVAFAGLFVLVALASSWVRSRFGSSGVYVLGGVTGVSDINPFVLSLAQGSVAGMPVAGVAAAILIAAASNNVMNAVYALAFGGFRACLKPALALLATAAVGLGLALLTLPH</sequence>